<proteinExistence type="predicted"/>
<feature type="non-terminal residue" evidence="1">
    <location>
        <position position="61"/>
    </location>
</feature>
<reference evidence="1 2" key="1">
    <citation type="journal article" date="2016" name="Mol. Biol. Evol.">
        <title>Comparative Genomics of Early-Diverging Mushroom-Forming Fungi Provides Insights into the Origins of Lignocellulose Decay Capabilities.</title>
        <authorList>
            <person name="Nagy L.G."/>
            <person name="Riley R."/>
            <person name="Tritt A."/>
            <person name="Adam C."/>
            <person name="Daum C."/>
            <person name="Floudas D."/>
            <person name="Sun H."/>
            <person name="Yadav J.S."/>
            <person name="Pangilinan J."/>
            <person name="Larsson K.H."/>
            <person name="Matsuura K."/>
            <person name="Barry K."/>
            <person name="Labutti K."/>
            <person name="Kuo R."/>
            <person name="Ohm R.A."/>
            <person name="Bhattacharya S.S."/>
            <person name="Shirouzu T."/>
            <person name="Yoshinaga Y."/>
            <person name="Martin F.M."/>
            <person name="Grigoriev I.V."/>
            <person name="Hibbett D.S."/>
        </authorList>
    </citation>
    <scope>NUCLEOTIDE SEQUENCE [LARGE SCALE GENOMIC DNA]</scope>
    <source>
        <strain evidence="1 2">93-53</strain>
    </source>
</reference>
<evidence type="ECO:0000313" key="2">
    <source>
        <dbReference type="Proteomes" id="UP000076871"/>
    </source>
</evidence>
<dbReference type="Proteomes" id="UP000076871">
    <property type="component" value="Unassembled WGS sequence"/>
</dbReference>
<evidence type="ECO:0000313" key="1">
    <source>
        <dbReference type="EMBL" id="KZT03698.1"/>
    </source>
</evidence>
<keyword evidence="2" id="KW-1185">Reference proteome</keyword>
<dbReference type="EMBL" id="KV427642">
    <property type="protein sequence ID" value="KZT03698.1"/>
    <property type="molecule type" value="Genomic_DNA"/>
</dbReference>
<dbReference type="AlphaFoldDB" id="A0A165CXV0"/>
<name>A0A165CXV0_9APHY</name>
<organism evidence="1 2">
    <name type="scientific">Laetiporus sulphureus 93-53</name>
    <dbReference type="NCBI Taxonomy" id="1314785"/>
    <lineage>
        <taxon>Eukaryota</taxon>
        <taxon>Fungi</taxon>
        <taxon>Dikarya</taxon>
        <taxon>Basidiomycota</taxon>
        <taxon>Agaricomycotina</taxon>
        <taxon>Agaricomycetes</taxon>
        <taxon>Polyporales</taxon>
        <taxon>Laetiporus</taxon>
    </lineage>
</organism>
<sequence length="61" mass="6851">MTVMWALHVTARYNKNRFLAPFLIMPSHGGLGHRLCRPSAKSAHTMTACITKAYADDSKFQ</sequence>
<gene>
    <name evidence="1" type="ORF">LAESUDRAFT_728993</name>
</gene>
<protein>
    <submittedName>
        <fullName evidence="1">Uncharacterized protein</fullName>
    </submittedName>
</protein>
<accession>A0A165CXV0</accession>
<dbReference type="RefSeq" id="XP_040761438.1">
    <property type="nucleotide sequence ID" value="XM_040909553.1"/>
</dbReference>
<dbReference type="InParanoid" id="A0A165CXV0"/>
<dbReference type="GeneID" id="63826582"/>